<reference evidence="2" key="1">
    <citation type="journal article" date="2019" name="Int. J. Syst. Evol. Microbiol.">
        <title>The Global Catalogue of Microorganisms (GCM) 10K type strain sequencing project: providing services to taxonomists for standard genome sequencing and annotation.</title>
        <authorList>
            <consortium name="The Broad Institute Genomics Platform"/>
            <consortium name="The Broad Institute Genome Sequencing Center for Infectious Disease"/>
            <person name="Wu L."/>
            <person name="Ma J."/>
        </authorList>
    </citation>
    <scope>NUCLEOTIDE SEQUENCE [LARGE SCALE GENOMIC DNA]</scope>
    <source>
        <strain evidence="2">CGMCC 4.1437</strain>
    </source>
</reference>
<sequence>MTVNKHIEDFHGLPVLDFVTVVDGGAELPEPGAVAWKIAVEYDAEQDWIARWGQFLDRVDTTAVTALVVGEWSHDGPDSFAGPLAAILEAAERMPALRGLFIGDITYEENEISWIEMVDVTPVLTAFPLLTELVVRGAAGDYAGDEGIGLQPVRHEHLRALRFESGGLPGEVPRAVAASELPALERLEFWLGVANYGGTTQLADLEPFLDGTRFPALRHLGLQNSEIQDEIAAALAHAPVVARLESLNLSMGVFSDQGATALLDGQPLTHLKSLDLHHHFLSEAMQTRLREALTGVEIDFSQGGKPGERWRYVAVAE</sequence>
<dbReference type="SUPFAM" id="SSF52047">
    <property type="entry name" value="RNI-like"/>
    <property type="match status" value="1"/>
</dbReference>
<proteinExistence type="predicted"/>
<dbReference type="Proteomes" id="UP001595975">
    <property type="component" value="Unassembled WGS sequence"/>
</dbReference>
<dbReference type="EMBL" id="JBHSOF010000021">
    <property type="protein sequence ID" value="MFC5664897.1"/>
    <property type="molecule type" value="Genomic_DNA"/>
</dbReference>
<gene>
    <name evidence="1" type="ORF">ACFP3U_18145</name>
</gene>
<dbReference type="RefSeq" id="WP_380226583.1">
    <property type="nucleotide sequence ID" value="NZ_JBHSOF010000021.1"/>
</dbReference>
<name>A0ABW0X2X9_9ACTN</name>
<keyword evidence="2" id="KW-1185">Reference proteome</keyword>
<dbReference type="InterPro" id="IPR032675">
    <property type="entry name" value="LRR_dom_sf"/>
</dbReference>
<protein>
    <submittedName>
        <fullName evidence="1">STM4015 family protein</fullName>
    </submittedName>
</protein>
<evidence type="ECO:0000313" key="2">
    <source>
        <dbReference type="Proteomes" id="UP001595975"/>
    </source>
</evidence>
<evidence type="ECO:0000313" key="1">
    <source>
        <dbReference type="EMBL" id="MFC5664897.1"/>
    </source>
</evidence>
<dbReference type="InterPro" id="IPR047722">
    <property type="entry name" value="STM4015-like"/>
</dbReference>
<organism evidence="1 2">
    <name type="scientific">Kitasatospora misakiensis</name>
    <dbReference type="NCBI Taxonomy" id="67330"/>
    <lineage>
        <taxon>Bacteria</taxon>
        <taxon>Bacillati</taxon>
        <taxon>Actinomycetota</taxon>
        <taxon>Actinomycetes</taxon>
        <taxon>Kitasatosporales</taxon>
        <taxon>Streptomycetaceae</taxon>
        <taxon>Kitasatospora</taxon>
    </lineage>
</organism>
<dbReference type="NCBIfam" id="NF038076">
    <property type="entry name" value="fam_STM4015"/>
    <property type="match status" value="1"/>
</dbReference>
<comment type="caution">
    <text evidence="1">The sequence shown here is derived from an EMBL/GenBank/DDBJ whole genome shotgun (WGS) entry which is preliminary data.</text>
</comment>
<dbReference type="Gene3D" id="3.80.10.10">
    <property type="entry name" value="Ribonuclease Inhibitor"/>
    <property type="match status" value="1"/>
</dbReference>
<accession>A0ABW0X2X9</accession>